<gene>
    <name evidence="7" type="primary">yfcC</name>
    <name evidence="7" type="ORF">GB248_09895</name>
</gene>
<keyword evidence="2" id="KW-1003">Cell membrane</keyword>
<feature type="transmembrane region" description="Helical" evidence="6">
    <location>
        <begin position="106"/>
        <end position="127"/>
    </location>
</feature>
<feature type="transmembrane region" description="Helical" evidence="6">
    <location>
        <begin position="331"/>
        <end position="355"/>
    </location>
</feature>
<organism evidence="7">
    <name type="scientific">Salmonella enterica I</name>
    <dbReference type="NCBI Taxonomy" id="59201"/>
    <lineage>
        <taxon>Bacteria</taxon>
        <taxon>Pseudomonadati</taxon>
        <taxon>Pseudomonadota</taxon>
        <taxon>Gammaproteobacteria</taxon>
        <taxon>Enterobacterales</taxon>
        <taxon>Enterobacteriaceae</taxon>
        <taxon>Salmonella</taxon>
    </lineage>
</organism>
<feature type="transmembrane region" description="Helical" evidence="6">
    <location>
        <begin position="148"/>
        <end position="165"/>
    </location>
</feature>
<comment type="caution">
    <text evidence="7">The sequence shown here is derived from an EMBL/GenBank/DDBJ whole genome shotgun (WGS) entry which is preliminary data.</text>
</comment>
<dbReference type="InterPro" id="IPR018385">
    <property type="entry name" value="C4_dicarb_anaerob_car-like"/>
</dbReference>
<feature type="transmembrane region" description="Helical" evidence="6">
    <location>
        <begin position="254"/>
        <end position="272"/>
    </location>
</feature>
<keyword evidence="4 6" id="KW-1133">Transmembrane helix</keyword>
<feature type="transmembrane region" description="Helical" evidence="6">
    <location>
        <begin position="171"/>
        <end position="192"/>
    </location>
</feature>
<dbReference type="PANTHER" id="PTHR43652">
    <property type="entry name" value="BASIC AMINO ACID ANTIPORTER YFCC-RELATED"/>
    <property type="match status" value="1"/>
</dbReference>
<dbReference type="EMBL" id="DAAGZG010000008">
    <property type="protein sequence ID" value="HAB5166017.1"/>
    <property type="molecule type" value="Genomic_DNA"/>
</dbReference>
<evidence type="ECO:0000256" key="5">
    <source>
        <dbReference type="ARBA" id="ARBA00023136"/>
    </source>
</evidence>
<evidence type="ECO:0000256" key="6">
    <source>
        <dbReference type="SAM" id="Phobius"/>
    </source>
</evidence>
<sequence length="446" mass="48484">MSVVTESKTARKWAMPDTLVIIFFVAILTSIATWVVPVGMFDSQEVQYQVDGQTKTRKVVDPHSFRIVTNEAGEAQYHRVQFFTTGDERPGLMNFPFEGLTSGSKFGTAVGIIMFMLVIGGAFGIVMRTGTVDNGILALIRHTRGNEVLFIPVLFVLFSLGGAVFGMGEEAVAFAIIIATLIGLVFTLVYASRVKKNPLLSRVHESDRYFREQQDEVVQRPFTFGDWLVLLVLTGVMIWVVWGVIVHAWFIPEIASQFFTMGVVIGLIGVIFRLNGMTVNVMASSFTEGARMMIAPALLVGFAKGILLLVGNGEAGEPSVLNTLLNSIAHGISGLNNAIAAWFMLLFQAVFNFFVTSGSGQAALTMPLLAPLGDLVGVNRQVTVLAFQFGDGFSHIIYPTSASLMATLGVCRVDFRNWLKVGASLLGLLFIMSSVVVIGAQMMGYH</sequence>
<dbReference type="PANTHER" id="PTHR43652:SF2">
    <property type="entry name" value="BASIC AMINO ACID ANTIPORTER YFCC-RELATED"/>
    <property type="match status" value="1"/>
</dbReference>
<name>A0A3U2RVE2_SALET</name>
<evidence type="ECO:0000256" key="2">
    <source>
        <dbReference type="ARBA" id="ARBA00022475"/>
    </source>
</evidence>
<evidence type="ECO:0000256" key="4">
    <source>
        <dbReference type="ARBA" id="ARBA00022989"/>
    </source>
</evidence>
<comment type="subcellular location">
    <subcellularLocation>
        <location evidence="1">Cell membrane</location>
        <topology evidence="1">Multi-pass membrane protein</topology>
    </subcellularLocation>
</comment>
<evidence type="ECO:0000256" key="3">
    <source>
        <dbReference type="ARBA" id="ARBA00022692"/>
    </source>
</evidence>
<feature type="transmembrane region" description="Helical" evidence="6">
    <location>
        <begin position="293"/>
        <end position="311"/>
    </location>
</feature>
<feature type="transmembrane region" description="Helical" evidence="6">
    <location>
        <begin position="425"/>
        <end position="445"/>
    </location>
</feature>
<keyword evidence="3 6" id="KW-0812">Transmembrane</keyword>
<reference evidence="7" key="1">
    <citation type="journal article" date="2018" name="Genome Biol.">
        <title>SKESA: strategic k-mer extension for scrupulous assemblies.</title>
        <authorList>
            <person name="Souvorov A."/>
            <person name="Agarwala R."/>
            <person name="Lipman D.J."/>
        </authorList>
    </citation>
    <scope>NUCLEOTIDE SEQUENCE</scope>
    <source>
        <strain evidence="7">Salmonella enterica</strain>
    </source>
</reference>
<accession>A0A3U2RVE2</accession>
<dbReference type="GO" id="GO:0005886">
    <property type="term" value="C:plasma membrane"/>
    <property type="evidence" value="ECO:0007669"/>
    <property type="project" value="UniProtKB-SubCell"/>
</dbReference>
<dbReference type="InterPro" id="IPR051679">
    <property type="entry name" value="DASS-Related_Transporters"/>
</dbReference>
<keyword evidence="5 6" id="KW-0472">Membrane</keyword>
<evidence type="ECO:0000256" key="1">
    <source>
        <dbReference type="ARBA" id="ARBA00004651"/>
    </source>
</evidence>
<evidence type="ECO:0000313" key="7">
    <source>
        <dbReference type="EMBL" id="HAB5166017.1"/>
    </source>
</evidence>
<dbReference type="Pfam" id="PF03606">
    <property type="entry name" value="DcuC"/>
    <property type="match status" value="1"/>
</dbReference>
<feature type="transmembrane region" description="Helical" evidence="6">
    <location>
        <begin position="227"/>
        <end position="248"/>
    </location>
</feature>
<reference evidence="7" key="2">
    <citation type="submission" date="2019-10" db="EMBL/GenBank/DDBJ databases">
        <authorList>
            <consortium name="NCBI Pathogen Detection Project"/>
        </authorList>
    </citation>
    <scope>NUCLEOTIDE SEQUENCE</scope>
    <source>
        <strain evidence="7">Salmonella enterica</strain>
    </source>
</reference>
<proteinExistence type="predicted"/>
<feature type="transmembrane region" description="Helical" evidence="6">
    <location>
        <begin position="18"/>
        <end position="36"/>
    </location>
</feature>
<dbReference type="AlphaFoldDB" id="A0A3U2RVE2"/>
<protein>
    <submittedName>
        <fullName evidence="7">Putative basic amino acid antiporter YfcC</fullName>
    </submittedName>
</protein>